<evidence type="ECO:0000256" key="3">
    <source>
        <dbReference type="ARBA" id="ARBA00023237"/>
    </source>
</evidence>
<dbReference type="SUPFAM" id="SSF103088">
    <property type="entry name" value="OmpA-like"/>
    <property type="match status" value="1"/>
</dbReference>
<gene>
    <name evidence="7" type="ORF">RZN05_04240</name>
</gene>
<feature type="region of interest" description="Disordered" evidence="5">
    <location>
        <begin position="643"/>
        <end position="679"/>
    </location>
</feature>
<dbReference type="PANTHER" id="PTHR30329">
    <property type="entry name" value="STATOR ELEMENT OF FLAGELLAR MOTOR COMPLEX"/>
    <property type="match status" value="1"/>
</dbReference>
<evidence type="ECO:0000313" key="8">
    <source>
        <dbReference type="Proteomes" id="UP001273531"/>
    </source>
</evidence>
<proteinExistence type="predicted"/>
<evidence type="ECO:0000256" key="2">
    <source>
        <dbReference type="ARBA" id="ARBA00023136"/>
    </source>
</evidence>
<dbReference type="InterPro" id="IPR036737">
    <property type="entry name" value="OmpA-like_sf"/>
</dbReference>
<feature type="region of interest" description="Disordered" evidence="5">
    <location>
        <begin position="341"/>
        <end position="363"/>
    </location>
</feature>
<evidence type="ECO:0000313" key="7">
    <source>
        <dbReference type="EMBL" id="MDV3456182.1"/>
    </source>
</evidence>
<dbReference type="InterPro" id="IPR050330">
    <property type="entry name" value="Bact_OuterMem_StrucFunc"/>
</dbReference>
<dbReference type="Pfam" id="PF00691">
    <property type="entry name" value="OmpA"/>
    <property type="match status" value="1"/>
</dbReference>
<protein>
    <submittedName>
        <fullName evidence="7">DUF4157 domain-containing protein</fullName>
    </submittedName>
</protein>
<name>A0ABU3Y458_9SPHN</name>
<accession>A0ABU3Y458</accession>
<dbReference type="Pfam" id="PF13699">
    <property type="entry name" value="eCIS_core"/>
    <property type="match status" value="1"/>
</dbReference>
<keyword evidence="3" id="KW-0998">Cell outer membrane</keyword>
<reference evidence="7 8" key="1">
    <citation type="submission" date="2023-10" db="EMBL/GenBank/DDBJ databases">
        <title>Sphingomonas sp. HF-S4 16S ribosomal RNA gene Genome sequencing and assembly.</title>
        <authorList>
            <person name="Lee H."/>
        </authorList>
    </citation>
    <scope>NUCLEOTIDE SEQUENCE [LARGE SCALE GENOMIC DNA]</scope>
    <source>
        <strain evidence="7 8">HF-S4</strain>
    </source>
</reference>
<feature type="compositionally biased region" description="Pro residues" evidence="5">
    <location>
        <begin position="653"/>
        <end position="671"/>
    </location>
</feature>
<keyword evidence="8" id="KW-1185">Reference proteome</keyword>
<dbReference type="EMBL" id="JAWJEJ010000001">
    <property type="protein sequence ID" value="MDV3456182.1"/>
    <property type="molecule type" value="Genomic_DNA"/>
</dbReference>
<dbReference type="CDD" id="cd07185">
    <property type="entry name" value="OmpA_C-like"/>
    <property type="match status" value="1"/>
</dbReference>
<feature type="region of interest" description="Disordered" evidence="5">
    <location>
        <begin position="240"/>
        <end position="292"/>
    </location>
</feature>
<organism evidence="7 8">
    <name type="scientific">Sphingomonas agrestis</name>
    <dbReference type="NCBI Taxonomy" id="3080540"/>
    <lineage>
        <taxon>Bacteria</taxon>
        <taxon>Pseudomonadati</taxon>
        <taxon>Pseudomonadota</taxon>
        <taxon>Alphaproteobacteria</taxon>
        <taxon>Sphingomonadales</taxon>
        <taxon>Sphingomonadaceae</taxon>
        <taxon>Sphingomonas</taxon>
    </lineage>
</organism>
<dbReference type="Gene3D" id="3.30.1330.60">
    <property type="entry name" value="OmpA-like domain"/>
    <property type="match status" value="1"/>
</dbReference>
<dbReference type="InterPro" id="IPR025295">
    <property type="entry name" value="eCIS_core_dom"/>
</dbReference>
<dbReference type="RefSeq" id="WP_317225378.1">
    <property type="nucleotide sequence ID" value="NZ_JAWJEJ010000001.1"/>
</dbReference>
<feature type="compositionally biased region" description="Basic and acidic residues" evidence="5">
    <location>
        <begin position="349"/>
        <end position="363"/>
    </location>
</feature>
<evidence type="ECO:0000256" key="4">
    <source>
        <dbReference type="PROSITE-ProRule" id="PRU00473"/>
    </source>
</evidence>
<sequence>MRAGSAAPAGVHRALSRQGAPLSLSTRTHFESRFGVALDHVRIHTDEAAAQSAAQIGAHAYAVGSDVVFGQGRFAPGTSAGDRLLAHELAHVVLEGNADIVRRNLDDAAPPTRAQEIALSRTSPGMISGHARPMTLSLWNFGIDAATLKPEHRAVLQELGHLVQTRGSRTLTLRAVGFADETGPEAHNLDLSRRRAQAVATLLAPFAGRVRVTAVGEAHPAADNASIEGRSQNRRVDLLMALPPPPIPGPTPTPGPGPDPDPAPPGRDPDPDPPPRPPPSGPERPPSDDRTFCEEHPILCSLPILPGLPFLSPLICLVAPELCVGAVCVALPELCAIPIVPGPPGPPEPPDRPERPRQEDEGGPRVLFIPDVAAGNSPAGMPDRIGLRDPVLVTAVVQNPPPITQPITISLSAPHNAAGDASINGAATVDITGTTVLSILGTRMTEAPVGAHLQLGAAWQSSLVGWSNSFAVSSIAQDWTVALELARPARHGYEFSARMGWDSDSGRHDPDLVECYYVEAVVVDVERGGLRGFGIGRVNDPANPERNAYVPTFDEHGTPYPWLSRPGYSRVRQLFRMYDARAASGWVASRGSGFLIERIVERDTRNPACMQLTVRKTGAPVSVYGLSSSAGGGLIEHTFHSVHCPPPPRRDPPPGPEPVPVPEPDPVPTPRVRPQAEPECDRAELSRRVDACIEEARQGAIDCTLDLVTSPLTGWGGVGTGAGYYQCLDDMRARLLECDREAKRATHCPDTPPPPAPADEERESERPRLA</sequence>
<comment type="caution">
    <text evidence="7">The sequence shown here is derived from an EMBL/GenBank/DDBJ whole genome shotgun (WGS) entry which is preliminary data.</text>
</comment>
<dbReference type="PROSITE" id="PS51123">
    <property type="entry name" value="OMPA_2"/>
    <property type="match status" value="1"/>
</dbReference>
<feature type="compositionally biased region" description="Pro residues" evidence="5">
    <location>
        <begin position="242"/>
        <end position="284"/>
    </location>
</feature>
<dbReference type="InterPro" id="IPR006665">
    <property type="entry name" value="OmpA-like"/>
</dbReference>
<feature type="region of interest" description="Disordered" evidence="5">
    <location>
        <begin position="743"/>
        <end position="770"/>
    </location>
</feature>
<dbReference type="PRINTS" id="PR01021">
    <property type="entry name" value="OMPADOMAIN"/>
</dbReference>
<feature type="domain" description="OmpA-like" evidence="6">
    <location>
        <begin position="128"/>
        <end position="244"/>
    </location>
</feature>
<evidence type="ECO:0000256" key="5">
    <source>
        <dbReference type="SAM" id="MobiDB-lite"/>
    </source>
</evidence>
<evidence type="ECO:0000256" key="1">
    <source>
        <dbReference type="ARBA" id="ARBA00004442"/>
    </source>
</evidence>
<dbReference type="PANTHER" id="PTHR30329:SF21">
    <property type="entry name" value="LIPOPROTEIN YIAD-RELATED"/>
    <property type="match status" value="1"/>
</dbReference>
<keyword evidence="2 4" id="KW-0472">Membrane</keyword>
<dbReference type="InterPro" id="IPR006664">
    <property type="entry name" value="OMP_bac"/>
</dbReference>
<dbReference type="Proteomes" id="UP001273531">
    <property type="component" value="Unassembled WGS sequence"/>
</dbReference>
<comment type="subcellular location">
    <subcellularLocation>
        <location evidence="1">Cell outer membrane</location>
    </subcellularLocation>
</comment>
<evidence type="ECO:0000259" key="6">
    <source>
        <dbReference type="PROSITE" id="PS51123"/>
    </source>
</evidence>